<proteinExistence type="predicted"/>
<dbReference type="EMBL" id="OC002527">
    <property type="protein sequence ID" value="CAD7261963.1"/>
    <property type="molecule type" value="Genomic_DNA"/>
</dbReference>
<evidence type="ECO:0000256" key="1">
    <source>
        <dbReference type="SAM" id="MobiDB-lite"/>
    </source>
</evidence>
<organism evidence="2">
    <name type="scientific">Timema shepardi</name>
    <name type="common">Walking stick</name>
    <dbReference type="NCBI Taxonomy" id="629360"/>
    <lineage>
        <taxon>Eukaryota</taxon>
        <taxon>Metazoa</taxon>
        <taxon>Ecdysozoa</taxon>
        <taxon>Arthropoda</taxon>
        <taxon>Hexapoda</taxon>
        <taxon>Insecta</taxon>
        <taxon>Pterygota</taxon>
        <taxon>Neoptera</taxon>
        <taxon>Polyneoptera</taxon>
        <taxon>Phasmatodea</taxon>
        <taxon>Timematodea</taxon>
        <taxon>Timematoidea</taxon>
        <taxon>Timematidae</taxon>
        <taxon>Timema</taxon>
    </lineage>
</organism>
<protein>
    <submittedName>
        <fullName evidence="2">Uncharacterized protein</fullName>
    </submittedName>
</protein>
<gene>
    <name evidence="2" type="ORF">TSIB3V08_LOCUS6082</name>
</gene>
<evidence type="ECO:0000313" key="2">
    <source>
        <dbReference type="EMBL" id="CAD7261963.1"/>
    </source>
</evidence>
<feature type="compositionally biased region" description="Basic and acidic residues" evidence="1">
    <location>
        <begin position="51"/>
        <end position="64"/>
    </location>
</feature>
<sequence length="242" mass="27681">MQVAGRCCSTIFIVEWAEPESADCQAADYQKNVAVVDSSIRNGKHSQCTQFRREHNKRTQREKSGAGGTSPDREWFAYSYLTFLHENNESLGSRSTSKKGTAVNKGKKKLLVSTFVVVEVLLLEGKHMRLKILPLKLIENFQGLPMNKPISRYHQQQLKRCSTFRPSDYLLLAELALGHRVVLFLFGELEFLIVELTKLEQNCHWFISGFHRWHPATVHHQLGSGCQEPTLFPSGRLLIHLY</sequence>
<reference evidence="2" key="1">
    <citation type="submission" date="2020-11" db="EMBL/GenBank/DDBJ databases">
        <authorList>
            <person name="Tran Van P."/>
        </authorList>
    </citation>
    <scope>NUCLEOTIDE SEQUENCE</scope>
</reference>
<accession>A0A7R9G166</accession>
<dbReference type="AlphaFoldDB" id="A0A7R9G166"/>
<name>A0A7R9G166_TIMSH</name>
<feature type="region of interest" description="Disordered" evidence="1">
    <location>
        <begin position="46"/>
        <end position="70"/>
    </location>
</feature>